<feature type="transmembrane region" description="Helical" evidence="1">
    <location>
        <begin position="165"/>
        <end position="185"/>
    </location>
</feature>
<gene>
    <name evidence="3" type="ORF">IAB90_02950</name>
</gene>
<dbReference type="Gene3D" id="3.30.565.10">
    <property type="entry name" value="Histidine kinase-like ATPase, C-terminal domain"/>
    <property type="match status" value="1"/>
</dbReference>
<reference evidence="3" key="2">
    <citation type="journal article" date="2021" name="PeerJ">
        <title>Extensive microbial diversity within the chicken gut microbiome revealed by metagenomics and culture.</title>
        <authorList>
            <person name="Gilroy R."/>
            <person name="Ravi A."/>
            <person name="Getino M."/>
            <person name="Pursley I."/>
            <person name="Horton D.L."/>
            <person name="Alikhan N.F."/>
            <person name="Baker D."/>
            <person name="Gharbi K."/>
            <person name="Hall N."/>
            <person name="Watson M."/>
            <person name="Adriaenssens E.M."/>
            <person name="Foster-Nyarko E."/>
            <person name="Jarju S."/>
            <person name="Secka A."/>
            <person name="Antonio M."/>
            <person name="Oren A."/>
            <person name="Chaudhuri R.R."/>
            <person name="La Ragione R."/>
            <person name="Hildebrand F."/>
            <person name="Pallen M.J."/>
        </authorList>
    </citation>
    <scope>NUCLEOTIDE SEQUENCE</scope>
    <source>
        <strain evidence="3">ChiW25-3613</strain>
    </source>
</reference>
<protein>
    <submittedName>
        <fullName evidence="3">GHKL domain-containing protein</fullName>
    </submittedName>
</protein>
<dbReference type="InterPro" id="IPR032834">
    <property type="entry name" value="NatK-like_C"/>
</dbReference>
<feature type="transmembrane region" description="Helical" evidence="1">
    <location>
        <begin position="200"/>
        <end position="223"/>
    </location>
</feature>
<sequence length="446" mass="50717">MMEYIDAFFDYAVQYSNSIFAAYLLFCFFLKKRRFFWLRLGLSAAVWFVLMTVLGFEYKIRYMFNSPYNITVALGFLFITVLAGFLCLVSFKMCWKEVLFCGIAACSVQSIASNVASCIYLYALNEFMGKRTFEFIVICIVYAAAYFLFAKRMKTAGALVHIKSYKILFVSLVLIVVNFLINFLYKDGTKDAADDLTKMLLTLFVINSTVISLLVLFLQFGYFGQSKLEQDNQVLDELIRMQGKQQQLSKETIDQINLKCHDIKKQIALLIDSLASFDEKKKFVDEVQKTVAIYEETANTGNEALDVLLTEKLRYCLGQKIRFSYIADGGALSFMDSADIWSLVGNALDNAAEAVKDEAEEHREISFKLGRRDNLLQILTVNYCAVPPQMVNGLPVSTKRENKNYHGFGMSSMRYIVEKYGGGMNIYAGDGIFRVSIVIPVPRDPE</sequence>
<comment type="caution">
    <text evidence="3">The sequence shown here is derived from an EMBL/GenBank/DDBJ whole genome shotgun (WGS) entry which is preliminary data.</text>
</comment>
<feature type="domain" description="Sensor histidine kinase NatK-like C-terminal" evidence="2">
    <location>
        <begin position="335"/>
        <end position="440"/>
    </location>
</feature>
<evidence type="ECO:0000256" key="1">
    <source>
        <dbReference type="SAM" id="Phobius"/>
    </source>
</evidence>
<dbReference type="Pfam" id="PF14501">
    <property type="entry name" value="HATPase_c_5"/>
    <property type="match status" value="1"/>
</dbReference>
<dbReference type="SUPFAM" id="SSF55874">
    <property type="entry name" value="ATPase domain of HSP90 chaperone/DNA topoisomerase II/histidine kinase"/>
    <property type="match status" value="1"/>
</dbReference>
<evidence type="ECO:0000313" key="3">
    <source>
        <dbReference type="EMBL" id="HIR39319.1"/>
    </source>
</evidence>
<dbReference type="Proteomes" id="UP000824179">
    <property type="component" value="Unassembled WGS sequence"/>
</dbReference>
<feature type="transmembrane region" description="Helical" evidence="1">
    <location>
        <begin position="37"/>
        <end position="56"/>
    </location>
</feature>
<feature type="transmembrane region" description="Helical" evidence="1">
    <location>
        <begin position="12"/>
        <end position="30"/>
    </location>
</feature>
<name>A0A9D1AG07_9FIRM</name>
<feature type="transmembrane region" description="Helical" evidence="1">
    <location>
        <begin position="98"/>
        <end position="123"/>
    </location>
</feature>
<dbReference type="InterPro" id="IPR036890">
    <property type="entry name" value="HATPase_C_sf"/>
</dbReference>
<keyword evidence="1" id="KW-0472">Membrane</keyword>
<dbReference type="AlphaFoldDB" id="A0A9D1AG07"/>
<evidence type="ECO:0000259" key="2">
    <source>
        <dbReference type="Pfam" id="PF14501"/>
    </source>
</evidence>
<evidence type="ECO:0000313" key="4">
    <source>
        <dbReference type="Proteomes" id="UP000824179"/>
    </source>
</evidence>
<proteinExistence type="predicted"/>
<reference evidence="3" key="1">
    <citation type="submission" date="2020-10" db="EMBL/GenBank/DDBJ databases">
        <authorList>
            <person name="Gilroy R."/>
        </authorList>
    </citation>
    <scope>NUCLEOTIDE SEQUENCE</scope>
    <source>
        <strain evidence="3">ChiW25-3613</strain>
    </source>
</reference>
<keyword evidence="1" id="KW-0812">Transmembrane</keyword>
<accession>A0A9D1AG07</accession>
<feature type="transmembrane region" description="Helical" evidence="1">
    <location>
        <begin position="68"/>
        <end position="91"/>
    </location>
</feature>
<feature type="transmembrane region" description="Helical" evidence="1">
    <location>
        <begin position="135"/>
        <end position="153"/>
    </location>
</feature>
<dbReference type="CDD" id="cd16935">
    <property type="entry name" value="HATPase_AgrC-ComD-like"/>
    <property type="match status" value="1"/>
</dbReference>
<dbReference type="EMBL" id="DVHB01000054">
    <property type="protein sequence ID" value="HIR39319.1"/>
    <property type="molecule type" value="Genomic_DNA"/>
</dbReference>
<organism evidence="3 4">
    <name type="scientific">Candidatus Coproplasma stercoripullorum</name>
    <dbReference type="NCBI Taxonomy" id="2840751"/>
    <lineage>
        <taxon>Bacteria</taxon>
        <taxon>Bacillati</taxon>
        <taxon>Bacillota</taxon>
        <taxon>Clostridia</taxon>
        <taxon>Eubacteriales</taxon>
        <taxon>Candidatus Coproplasma</taxon>
    </lineage>
</organism>
<keyword evidence="1" id="KW-1133">Transmembrane helix</keyword>